<dbReference type="Proteomes" id="UP001275084">
    <property type="component" value="Unassembled WGS sequence"/>
</dbReference>
<evidence type="ECO:0000313" key="2">
    <source>
        <dbReference type="Proteomes" id="UP001275084"/>
    </source>
</evidence>
<dbReference type="EMBL" id="JAUIQD010000008">
    <property type="protein sequence ID" value="KAK3341370.1"/>
    <property type="molecule type" value="Genomic_DNA"/>
</dbReference>
<dbReference type="InterPro" id="IPR029063">
    <property type="entry name" value="SAM-dependent_MTases_sf"/>
</dbReference>
<sequence>MRGAPKAEPEELPQLWQKPAFEHLLTCLKHLHLEPPIWGLKVSRDDILRKQQQQRDATDRREIISFLSCIIKSTLGWIDDEQREQVWEEASKRLSERCGRTAMGEIVRKWPFESQEYEAFSLAIREPSITGDSVGLKTWGSSYALAQLLHHFSSGPLAHLFHAQTAVGTWPEPTEVLELGSGTGLLGLAAACIWGASVILTDIPDIMPNLVHNAELNRSTVEGRGGNIEAAALTWGGREGDSDPRFTVGNQYQLIIVADPLYDDNHPLLLTSAIDAQLSFDSDARVLVMVPQRDDTTKRLTGALRVAMVSQGHPLVCVDENMVAGEDDWGEDGQDDDAQRVRFWWGIFKRS</sequence>
<dbReference type="PANTHER" id="PTHR14614:SF156">
    <property type="entry name" value="PROTEIN-LYSINE N-METHYLTRANSFERASE EFM2"/>
    <property type="match status" value="1"/>
</dbReference>
<dbReference type="Pfam" id="PF10294">
    <property type="entry name" value="Methyltransf_16"/>
    <property type="match status" value="1"/>
</dbReference>
<dbReference type="AlphaFoldDB" id="A0AAJ0H660"/>
<name>A0AAJ0H660_9PEZI</name>
<dbReference type="Gene3D" id="3.40.50.150">
    <property type="entry name" value="Vaccinia Virus protein VP39"/>
    <property type="match status" value="1"/>
</dbReference>
<reference evidence="1" key="1">
    <citation type="journal article" date="2023" name="Mol. Phylogenet. Evol.">
        <title>Genome-scale phylogeny and comparative genomics of the fungal order Sordariales.</title>
        <authorList>
            <person name="Hensen N."/>
            <person name="Bonometti L."/>
            <person name="Westerberg I."/>
            <person name="Brannstrom I.O."/>
            <person name="Guillou S."/>
            <person name="Cros-Aarteil S."/>
            <person name="Calhoun S."/>
            <person name="Haridas S."/>
            <person name="Kuo A."/>
            <person name="Mondo S."/>
            <person name="Pangilinan J."/>
            <person name="Riley R."/>
            <person name="LaButti K."/>
            <person name="Andreopoulos B."/>
            <person name="Lipzen A."/>
            <person name="Chen C."/>
            <person name="Yan M."/>
            <person name="Daum C."/>
            <person name="Ng V."/>
            <person name="Clum A."/>
            <person name="Steindorff A."/>
            <person name="Ohm R.A."/>
            <person name="Martin F."/>
            <person name="Silar P."/>
            <person name="Natvig D.O."/>
            <person name="Lalanne C."/>
            <person name="Gautier V."/>
            <person name="Ament-Velasquez S.L."/>
            <person name="Kruys A."/>
            <person name="Hutchinson M.I."/>
            <person name="Powell A.J."/>
            <person name="Barry K."/>
            <person name="Miller A.N."/>
            <person name="Grigoriev I.V."/>
            <person name="Debuchy R."/>
            <person name="Gladieux P."/>
            <person name="Hiltunen Thoren M."/>
            <person name="Johannesson H."/>
        </authorList>
    </citation>
    <scope>NUCLEOTIDE SEQUENCE</scope>
    <source>
        <strain evidence="1">CBS 955.72</strain>
    </source>
</reference>
<keyword evidence="1" id="KW-0489">Methyltransferase</keyword>
<proteinExistence type="predicted"/>
<comment type="caution">
    <text evidence="1">The sequence shown here is derived from an EMBL/GenBank/DDBJ whole genome shotgun (WGS) entry which is preliminary data.</text>
</comment>
<accession>A0AAJ0H660</accession>
<reference evidence="1" key="2">
    <citation type="submission" date="2023-06" db="EMBL/GenBank/DDBJ databases">
        <authorList>
            <consortium name="Lawrence Berkeley National Laboratory"/>
            <person name="Haridas S."/>
            <person name="Hensen N."/>
            <person name="Bonometti L."/>
            <person name="Westerberg I."/>
            <person name="Brannstrom I.O."/>
            <person name="Guillou S."/>
            <person name="Cros-Aarteil S."/>
            <person name="Calhoun S."/>
            <person name="Kuo A."/>
            <person name="Mondo S."/>
            <person name="Pangilinan J."/>
            <person name="Riley R."/>
            <person name="Labutti K."/>
            <person name="Andreopoulos B."/>
            <person name="Lipzen A."/>
            <person name="Chen C."/>
            <person name="Yanf M."/>
            <person name="Daum C."/>
            <person name="Ng V."/>
            <person name="Clum A."/>
            <person name="Steindorff A."/>
            <person name="Ohm R."/>
            <person name="Martin F."/>
            <person name="Silar P."/>
            <person name="Natvig D."/>
            <person name="Lalanne C."/>
            <person name="Gautier V."/>
            <person name="Ament-Velasquez S.L."/>
            <person name="Kruys A."/>
            <person name="Hutchinson M.I."/>
            <person name="Powell A.J."/>
            <person name="Barry K."/>
            <person name="Miller A.N."/>
            <person name="Grigoriev I.V."/>
            <person name="Debuchy R."/>
            <person name="Gladieux P."/>
            <person name="Thoren M.H."/>
            <person name="Johannesson H."/>
        </authorList>
    </citation>
    <scope>NUCLEOTIDE SEQUENCE</scope>
    <source>
        <strain evidence="1">CBS 955.72</strain>
    </source>
</reference>
<keyword evidence="1" id="KW-0808">Transferase</keyword>
<protein>
    <submittedName>
        <fullName evidence="1">Methyltransferase-domain-containing protein</fullName>
    </submittedName>
</protein>
<keyword evidence="2" id="KW-1185">Reference proteome</keyword>
<dbReference type="SUPFAM" id="SSF53335">
    <property type="entry name" value="S-adenosyl-L-methionine-dependent methyltransferases"/>
    <property type="match status" value="1"/>
</dbReference>
<dbReference type="GO" id="GO:0008757">
    <property type="term" value="F:S-adenosylmethionine-dependent methyltransferase activity"/>
    <property type="evidence" value="ECO:0007669"/>
    <property type="project" value="UniProtKB-ARBA"/>
</dbReference>
<gene>
    <name evidence="1" type="ORF">B0T25DRAFT_558132</name>
</gene>
<dbReference type="GO" id="GO:0032259">
    <property type="term" value="P:methylation"/>
    <property type="evidence" value="ECO:0007669"/>
    <property type="project" value="UniProtKB-KW"/>
</dbReference>
<dbReference type="InterPro" id="IPR019410">
    <property type="entry name" value="Methyltransf_16"/>
</dbReference>
<dbReference type="PANTHER" id="PTHR14614">
    <property type="entry name" value="HEPATOCELLULAR CARCINOMA-ASSOCIATED ANTIGEN"/>
    <property type="match status" value="1"/>
</dbReference>
<dbReference type="GO" id="GO:0005829">
    <property type="term" value="C:cytosol"/>
    <property type="evidence" value="ECO:0007669"/>
    <property type="project" value="TreeGrafter"/>
</dbReference>
<organism evidence="1 2">
    <name type="scientific">Lasiosphaeria hispida</name>
    <dbReference type="NCBI Taxonomy" id="260671"/>
    <lineage>
        <taxon>Eukaryota</taxon>
        <taxon>Fungi</taxon>
        <taxon>Dikarya</taxon>
        <taxon>Ascomycota</taxon>
        <taxon>Pezizomycotina</taxon>
        <taxon>Sordariomycetes</taxon>
        <taxon>Sordariomycetidae</taxon>
        <taxon>Sordariales</taxon>
        <taxon>Lasiosphaeriaceae</taxon>
        <taxon>Lasiosphaeria</taxon>
    </lineage>
</organism>
<evidence type="ECO:0000313" key="1">
    <source>
        <dbReference type="EMBL" id="KAK3341370.1"/>
    </source>
</evidence>